<gene>
    <name evidence="1" type="ORF">F9L08_26720</name>
</gene>
<dbReference type="EMBL" id="WBVX01000048">
    <property type="protein sequence ID" value="KAB2676342.1"/>
    <property type="molecule type" value="Genomic_DNA"/>
</dbReference>
<dbReference type="Gene3D" id="3.30.1370.120">
    <property type="match status" value="1"/>
</dbReference>
<dbReference type="Proteomes" id="UP000481643">
    <property type="component" value="Unassembled WGS sequence"/>
</dbReference>
<name>A0A6L3Y4K4_9HYPH</name>
<dbReference type="AlphaFoldDB" id="A0A6L3Y4K4"/>
<proteinExistence type="predicted"/>
<evidence type="ECO:0000313" key="1">
    <source>
        <dbReference type="EMBL" id="KAB2676342.1"/>
    </source>
</evidence>
<evidence type="ECO:0000313" key="2">
    <source>
        <dbReference type="Proteomes" id="UP000481643"/>
    </source>
</evidence>
<dbReference type="InterPro" id="IPR038591">
    <property type="entry name" value="NolW-like_sf"/>
</dbReference>
<protein>
    <submittedName>
        <fullName evidence="1">Type III secretion protein</fullName>
    </submittedName>
</protein>
<dbReference type="Gene3D" id="3.55.50.30">
    <property type="match status" value="1"/>
</dbReference>
<comment type="caution">
    <text evidence="1">The sequence shown here is derived from an EMBL/GenBank/DDBJ whole genome shotgun (WGS) entry which is preliminary data.</text>
</comment>
<dbReference type="RefSeq" id="WP_151654098.1">
    <property type="nucleotide sequence ID" value="NZ_WBVX01000048.1"/>
</dbReference>
<accession>A0A6L3Y4K4</accession>
<organism evidence="1 2">
    <name type="scientific">Brucella tritici</name>
    <dbReference type="NCBI Taxonomy" id="94626"/>
    <lineage>
        <taxon>Bacteria</taxon>
        <taxon>Pseudomonadati</taxon>
        <taxon>Pseudomonadota</taxon>
        <taxon>Alphaproteobacteria</taxon>
        <taxon>Hyphomicrobiales</taxon>
        <taxon>Brucellaceae</taxon>
        <taxon>Brucella/Ochrobactrum group</taxon>
        <taxon>Brucella</taxon>
    </lineage>
</organism>
<reference evidence="1 2" key="1">
    <citation type="submission" date="2019-09" db="EMBL/GenBank/DDBJ databases">
        <title>Taxonomic organization of the family Brucellaceae based on a phylogenomic approach.</title>
        <authorList>
            <person name="Leclercq S."/>
            <person name="Cloeckaert A."/>
            <person name="Zygmunt M.S."/>
        </authorList>
    </citation>
    <scope>NUCLEOTIDE SEQUENCE [LARGE SCALE GENOMIC DNA]</scope>
    <source>
        <strain evidence="1 2">WS1830</strain>
    </source>
</reference>
<sequence length="215" mass="23854">MLKADRNRLRQRRSETMSALGIAFALVFTSAGSGWAAEPRWPAGPYKYMVLDQSVRDTLTEFGRNIGISIQMSPEIRGRVTANVPQGNAKEFLEWVCNRYGLVWYFDGATLHISNETENRTEILTLDDKALDGISQRLDSLGLMDPRFPVRIDREQKAASISGPPAYIALVKETVGTYTTVETVSDGPANVRVFRGRQTQAQSVDVGSPTVEKVN</sequence>